<dbReference type="InterPro" id="IPR000160">
    <property type="entry name" value="GGDEF_dom"/>
</dbReference>
<dbReference type="PROSITE" id="PS50887">
    <property type="entry name" value="GGDEF"/>
    <property type="match status" value="1"/>
</dbReference>
<sequence length="635" mass="71872">MSHKSYFHFTLGPVQGFVAQARRTRDFWAGSFLLSWLTAVAIKATEQQDGVIIFPMADKNFLDAMSGNVQQAPQQGSIPNRFKAEVESDFDPQLINQAVQQAWVLLANCIWDKDIAPAFSDSDFSLEVSKKIWDRQIPNFWDMTWVITTDNNDSAALDKRKNWRTWFLPDEPGVKCSVMGNLQEISGVEKPNRIASDKFWRTLRKNAEKGIENDFSEKEAVCAITYVKRRFSRYFKDFTATIHIDTQHWDLKGWSVPSGVPSVAYMAAVHWLQQVDEKIESSLLAEFTRVAKRLTGNYGEWQTKINCLEDNKFNALDGNVFYRNNLENPQLYIKKEGVKGELLGLLKEINETEGMEPVSPFYAVLMMDGDSLGMQMSDLDKQTFITKGLNEFTQKVPSIVDNNNGFLVYAGGDDVLAILPLEDAIPCAVALRAHYFACFEGKPVTTTLSGAIEYAHIKTPLTKVLKDIHQLLDKVAKAQTGRDAIAVRVWKPGGLQLQWSQPWEVALVENNKETHLQQLAEKLRKNDQDDVQFSNKFLYKIRARFNLLNIEGEQGEEVAKSLIAVDYLQSGKTEITSPKASERMALAEQTVQPLITQCIPVIREADKEKSAWQKKPLEADGALLIRFLAQKGVEK</sequence>
<keyword evidence="1" id="KW-0547">Nucleotide-binding</keyword>
<dbReference type="GO" id="GO:0000166">
    <property type="term" value="F:nucleotide binding"/>
    <property type="evidence" value="ECO:0007669"/>
    <property type="project" value="UniProtKB-KW"/>
</dbReference>
<dbReference type="InterPro" id="IPR024615">
    <property type="entry name" value="CRISPR-assoc_Cmr2_N"/>
</dbReference>
<evidence type="ECO:0000256" key="1">
    <source>
        <dbReference type="ARBA" id="ARBA00022741"/>
    </source>
</evidence>
<dbReference type="InterPro" id="IPR043128">
    <property type="entry name" value="Rev_trsase/Diguanyl_cyclase"/>
</dbReference>
<dbReference type="AlphaFoldDB" id="A0A1W1E4K8"/>
<organism evidence="4">
    <name type="scientific">hydrothermal vent metagenome</name>
    <dbReference type="NCBI Taxonomy" id="652676"/>
    <lineage>
        <taxon>unclassified sequences</taxon>
        <taxon>metagenomes</taxon>
        <taxon>ecological metagenomes</taxon>
    </lineage>
</organism>
<dbReference type="InterPro" id="IPR038242">
    <property type="entry name" value="Cmr2_N"/>
</dbReference>
<dbReference type="Pfam" id="PF12469">
    <property type="entry name" value="Cmr2_N"/>
    <property type="match status" value="1"/>
</dbReference>
<dbReference type="EMBL" id="FPHZ01000188">
    <property type="protein sequence ID" value="SFV88890.1"/>
    <property type="molecule type" value="Genomic_DNA"/>
</dbReference>
<dbReference type="InterPro" id="IPR013407">
    <property type="entry name" value="CRISPR-assoc_prot_Cmr2"/>
</dbReference>
<feature type="domain" description="GGDEF" evidence="3">
    <location>
        <begin position="360"/>
        <end position="490"/>
    </location>
</feature>
<proteinExistence type="predicted"/>
<evidence type="ECO:0000313" key="4">
    <source>
        <dbReference type="EMBL" id="SFV88890.1"/>
    </source>
</evidence>
<reference evidence="4" key="1">
    <citation type="submission" date="2016-10" db="EMBL/GenBank/DDBJ databases">
        <authorList>
            <person name="de Groot N.N."/>
        </authorList>
    </citation>
    <scope>NUCLEOTIDE SEQUENCE</scope>
</reference>
<evidence type="ECO:0000256" key="2">
    <source>
        <dbReference type="ARBA" id="ARBA00023118"/>
    </source>
</evidence>
<dbReference type="Pfam" id="PF22335">
    <property type="entry name" value="Cas10-Cmr2_palm2"/>
    <property type="match status" value="1"/>
</dbReference>
<protein>
    <submittedName>
        <fullName evidence="4">CRISPR-associated RAMP Cmr2</fullName>
    </submittedName>
</protein>
<name>A0A1W1E4K8_9ZZZZ</name>
<evidence type="ECO:0000259" key="3">
    <source>
        <dbReference type="PROSITE" id="PS50887"/>
    </source>
</evidence>
<keyword evidence="2" id="KW-0051">Antiviral defense</keyword>
<dbReference type="Gene3D" id="3.30.70.270">
    <property type="match status" value="1"/>
</dbReference>
<dbReference type="NCBIfam" id="TIGR02577">
    <property type="entry name" value="cas_TM1794_Cmr2"/>
    <property type="match status" value="1"/>
</dbReference>
<dbReference type="Gene3D" id="3.30.70.2220">
    <property type="entry name" value="CRISPR-Cas system, Cmr2 subunit, D1 domain, cysteine cluster"/>
    <property type="match status" value="1"/>
</dbReference>
<gene>
    <name evidence="4" type="ORF">MNB_SUP05-SYMBIONT-5-1091</name>
</gene>
<dbReference type="GO" id="GO:0051607">
    <property type="term" value="P:defense response to virus"/>
    <property type="evidence" value="ECO:0007669"/>
    <property type="project" value="UniProtKB-KW"/>
</dbReference>
<accession>A0A1W1E4K8</accession>
<dbReference type="InterPro" id="IPR054767">
    <property type="entry name" value="Cas10-Cmr2_palm2"/>
</dbReference>